<sequence>MIGGRLEGRTNKDTVKKSTLLMSIDALAQYAETVKTTSKLRVSVNETGSEDTRQFQIGDNNALVIQTKTIRNSRSVSAVTEGRGLGLLGLGTRAATNVTAAWPRYTLDPRVDQVSTKDRLQLSICFGFVAQGNETESGLTLLTAVRHVVWARVVSGGSQVLAGVRTARAERCATLAAPRALPVARQRPAWATLQDLYDSSHRPRVFFSAPAASACDVCRVWESCARACGTAALRTSDENTAQAPDAANIHLLTPAVLLLTSLLLLL</sequence>
<accession>A0A9N8KYC6</accession>
<name>A0A9N8KYC6_CHRIL</name>
<proteinExistence type="predicted"/>
<dbReference type="OrthoDB" id="9998011at2759"/>
<dbReference type="GO" id="GO:0005576">
    <property type="term" value="C:extracellular region"/>
    <property type="evidence" value="ECO:0007669"/>
    <property type="project" value="InterPro"/>
</dbReference>
<protein>
    <submittedName>
        <fullName evidence="1">Uncharacterized protein</fullName>
    </submittedName>
</protein>
<reference evidence="1" key="1">
    <citation type="submission" date="2021-12" db="EMBL/GenBank/DDBJ databases">
        <authorList>
            <person name="King R."/>
        </authorList>
    </citation>
    <scope>NUCLEOTIDE SEQUENCE</scope>
</reference>
<dbReference type="AlphaFoldDB" id="A0A9N8KYC6"/>
<dbReference type="InterPro" id="IPR036595">
    <property type="entry name" value="A-macroglobulin_rcpt-bd_sf"/>
</dbReference>
<dbReference type="Proteomes" id="UP001154114">
    <property type="component" value="Chromosome 4"/>
</dbReference>
<dbReference type="EMBL" id="LR824007">
    <property type="protein sequence ID" value="CAD0196153.1"/>
    <property type="molecule type" value="Genomic_DNA"/>
</dbReference>
<evidence type="ECO:0000313" key="2">
    <source>
        <dbReference type="Proteomes" id="UP001154114"/>
    </source>
</evidence>
<gene>
    <name evidence="1" type="ORF">CINC_LOCUS10445</name>
</gene>
<evidence type="ECO:0000313" key="1">
    <source>
        <dbReference type="EMBL" id="CAD0196153.1"/>
    </source>
</evidence>
<dbReference type="Gene3D" id="2.60.40.690">
    <property type="entry name" value="Alpha-macroglobulin, receptor-binding domain"/>
    <property type="match status" value="1"/>
</dbReference>
<keyword evidence="2" id="KW-1185">Reference proteome</keyword>
<organism evidence="1 2">
    <name type="scientific">Chrysodeixis includens</name>
    <name type="common">Soybean looper</name>
    <name type="synonym">Pseudoplusia includens</name>
    <dbReference type="NCBI Taxonomy" id="689277"/>
    <lineage>
        <taxon>Eukaryota</taxon>
        <taxon>Metazoa</taxon>
        <taxon>Ecdysozoa</taxon>
        <taxon>Arthropoda</taxon>
        <taxon>Hexapoda</taxon>
        <taxon>Insecta</taxon>
        <taxon>Pterygota</taxon>
        <taxon>Neoptera</taxon>
        <taxon>Endopterygota</taxon>
        <taxon>Lepidoptera</taxon>
        <taxon>Glossata</taxon>
        <taxon>Ditrysia</taxon>
        <taxon>Noctuoidea</taxon>
        <taxon>Noctuidae</taxon>
        <taxon>Plusiinae</taxon>
        <taxon>Chrysodeixis</taxon>
    </lineage>
</organism>